<keyword evidence="4" id="KW-0479">Metal-binding</keyword>
<evidence type="ECO:0000256" key="8">
    <source>
        <dbReference type="PROSITE-ProRule" id="PRU00175"/>
    </source>
</evidence>
<evidence type="ECO:0000256" key="2">
    <source>
        <dbReference type="ARBA" id="ARBA00012483"/>
    </source>
</evidence>
<sequence length="380" mass="43415">MSLSPTRLGNNGGSGSGTGTYQLYWCYQCRRAVRLAPNTNPSEILCPRCFGHFLCEMDAERPSRIVDFTDYDLSPGARLLEALTLMLDPRIRRGLFGDPETEQETTSPLFRRRQTQEGADARDPEAQIFRGAPPRWRRRQRRNRSFDGTNWVRETTMEENENQPGAWILLRPLDPSNPFSPIFSRENPRTPGVDPRNYFLGQRLDELIEELTQNDRPGPPPAPESAIGKIPTVKIIEAHLKNDSPHCPVCMEEFKVGGEAKELPCKHIYHYDCIVPWLRLHNSCPVCRHELSVSEDDAGEDLLESESSNDGGGGGRRNRRCPRWHQRLGSFWPFRSRYRQLNPHSHPDSTPSRPGPDFILLFLASLLGGLLWRLILPIYH</sequence>
<accession>A0A6P6FQZ3</accession>
<proteinExistence type="predicted"/>
<evidence type="ECO:0000256" key="7">
    <source>
        <dbReference type="ARBA" id="ARBA00022833"/>
    </source>
</evidence>
<feature type="transmembrane region" description="Helical" evidence="10">
    <location>
        <begin position="358"/>
        <end position="376"/>
    </location>
</feature>
<dbReference type="SUPFAM" id="SSF57850">
    <property type="entry name" value="RING/U-box"/>
    <property type="match status" value="1"/>
</dbReference>
<dbReference type="GO" id="GO:0016567">
    <property type="term" value="P:protein ubiquitination"/>
    <property type="evidence" value="ECO:0007669"/>
    <property type="project" value="TreeGrafter"/>
</dbReference>
<dbReference type="GO" id="GO:0061630">
    <property type="term" value="F:ubiquitin protein ligase activity"/>
    <property type="evidence" value="ECO:0007669"/>
    <property type="project" value="UniProtKB-EC"/>
</dbReference>
<evidence type="ECO:0000256" key="10">
    <source>
        <dbReference type="SAM" id="Phobius"/>
    </source>
</evidence>
<dbReference type="Proteomes" id="UP001652623">
    <property type="component" value="Chromosome 5"/>
</dbReference>
<dbReference type="GO" id="GO:0005737">
    <property type="term" value="C:cytoplasm"/>
    <property type="evidence" value="ECO:0007669"/>
    <property type="project" value="TreeGrafter"/>
</dbReference>
<feature type="domain" description="RING-type" evidence="11">
    <location>
        <begin position="247"/>
        <end position="288"/>
    </location>
</feature>
<feature type="region of interest" description="Disordered" evidence="9">
    <location>
        <begin position="95"/>
        <end position="142"/>
    </location>
</feature>
<dbReference type="EC" id="2.3.2.27" evidence="2"/>
<name>A0A6P6FQZ3_ZIZJJ</name>
<keyword evidence="10" id="KW-0812">Transmembrane</keyword>
<evidence type="ECO:0000256" key="4">
    <source>
        <dbReference type="ARBA" id="ARBA00022723"/>
    </source>
</evidence>
<keyword evidence="12" id="KW-1185">Reference proteome</keyword>
<protein>
    <recommendedName>
        <fullName evidence="2">RING-type E3 ubiquitin transferase</fullName>
        <ecNumber evidence="2">2.3.2.27</ecNumber>
    </recommendedName>
</protein>
<dbReference type="RefSeq" id="XP_024923940.3">
    <property type="nucleotide sequence ID" value="XM_025068172.3"/>
</dbReference>
<evidence type="ECO:0000256" key="9">
    <source>
        <dbReference type="SAM" id="MobiDB-lite"/>
    </source>
</evidence>
<dbReference type="InterPro" id="IPR001841">
    <property type="entry name" value="Znf_RING"/>
</dbReference>
<comment type="catalytic activity">
    <reaction evidence="1">
        <text>S-ubiquitinyl-[E2 ubiquitin-conjugating enzyme]-L-cysteine + [acceptor protein]-L-lysine = [E2 ubiquitin-conjugating enzyme]-L-cysteine + N(6)-ubiquitinyl-[acceptor protein]-L-lysine.</text>
        <dbReference type="EC" id="2.3.2.27"/>
    </reaction>
</comment>
<keyword evidence="5 8" id="KW-0863">Zinc-finger</keyword>
<dbReference type="InParanoid" id="A0A6P6FQZ3"/>
<dbReference type="SMART" id="SM00184">
    <property type="entry name" value="RING"/>
    <property type="match status" value="1"/>
</dbReference>
<dbReference type="Gene3D" id="3.30.40.10">
    <property type="entry name" value="Zinc/RING finger domain, C3HC4 (zinc finger)"/>
    <property type="match status" value="1"/>
</dbReference>
<evidence type="ECO:0000259" key="11">
    <source>
        <dbReference type="PROSITE" id="PS50089"/>
    </source>
</evidence>
<evidence type="ECO:0000256" key="6">
    <source>
        <dbReference type="ARBA" id="ARBA00022786"/>
    </source>
</evidence>
<dbReference type="InterPro" id="IPR013083">
    <property type="entry name" value="Znf_RING/FYVE/PHD"/>
</dbReference>
<evidence type="ECO:0000256" key="3">
    <source>
        <dbReference type="ARBA" id="ARBA00022679"/>
    </source>
</evidence>
<evidence type="ECO:0000313" key="12">
    <source>
        <dbReference type="Proteomes" id="UP001652623"/>
    </source>
</evidence>
<dbReference type="InterPro" id="IPR039525">
    <property type="entry name" value="RNF126-like_zinc-ribbon"/>
</dbReference>
<dbReference type="GO" id="GO:0008270">
    <property type="term" value="F:zinc ion binding"/>
    <property type="evidence" value="ECO:0007669"/>
    <property type="project" value="UniProtKB-KW"/>
</dbReference>
<keyword evidence="10" id="KW-1133">Transmembrane helix</keyword>
<dbReference type="PANTHER" id="PTHR15710">
    <property type="entry name" value="E3 UBIQUITIN-PROTEIN LIGASE PRAJA"/>
    <property type="match status" value="1"/>
</dbReference>
<keyword evidence="10" id="KW-0472">Membrane</keyword>
<dbReference type="PANTHER" id="PTHR15710:SF18">
    <property type="entry name" value="RING-TYPE E3 UBIQUITIN TRANSFERASE"/>
    <property type="match status" value="1"/>
</dbReference>
<dbReference type="PROSITE" id="PS50089">
    <property type="entry name" value="ZF_RING_2"/>
    <property type="match status" value="1"/>
</dbReference>
<keyword evidence="6" id="KW-0833">Ubl conjugation pathway</keyword>
<dbReference type="Pfam" id="PF14369">
    <property type="entry name" value="Zn_ribbon_19"/>
    <property type="match status" value="1"/>
</dbReference>
<evidence type="ECO:0000256" key="5">
    <source>
        <dbReference type="ARBA" id="ARBA00022771"/>
    </source>
</evidence>
<evidence type="ECO:0000313" key="13">
    <source>
        <dbReference type="RefSeq" id="XP_024923940.3"/>
    </source>
</evidence>
<evidence type="ECO:0000256" key="1">
    <source>
        <dbReference type="ARBA" id="ARBA00000900"/>
    </source>
</evidence>
<keyword evidence="7" id="KW-0862">Zinc</keyword>
<dbReference type="CDD" id="cd16667">
    <property type="entry name" value="RING-H2_RNF126-like"/>
    <property type="match status" value="1"/>
</dbReference>
<organism evidence="12 13">
    <name type="scientific">Ziziphus jujuba</name>
    <name type="common">Chinese jujube</name>
    <name type="synonym">Ziziphus sativa</name>
    <dbReference type="NCBI Taxonomy" id="326968"/>
    <lineage>
        <taxon>Eukaryota</taxon>
        <taxon>Viridiplantae</taxon>
        <taxon>Streptophyta</taxon>
        <taxon>Embryophyta</taxon>
        <taxon>Tracheophyta</taxon>
        <taxon>Spermatophyta</taxon>
        <taxon>Magnoliopsida</taxon>
        <taxon>eudicotyledons</taxon>
        <taxon>Gunneridae</taxon>
        <taxon>Pentapetalae</taxon>
        <taxon>rosids</taxon>
        <taxon>fabids</taxon>
        <taxon>Rosales</taxon>
        <taxon>Rhamnaceae</taxon>
        <taxon>Paliureae</taxon>
        <taxon>Ziziphus</taxon>
    </lineage>
</organism>
<dbReference type="GeneID" id="107436000"/>
<dbReference type="Pfam" id="PF13639">
    <property type="entry name" value="zf-RING_2"/>
    <property type="match status" value="1"/>
</dbReference>
<gene>
    <name evidence="13" type="primary">LOC107436000</name>
</gene>
<keyword evidence="3" id="KW-0808">Transferase</keyword>
<dbReference type="AlphaFoldDB" id="A0A6P6FQZ3"/>
<feature type="region of interest" description="Disordered" evidence="9">
    <location>
        <begin position="298"/>
        <end position="321"/>
    </location>
</feature>
<dbReference type="FunCoup" id="A0A6P6FQZ3">
    <property type="interactions" value="59"/>
</dbReference>
<reference evidence="13" key="1">
    <citation type="submission" date="2025-08" db="UniProtKB">
        <authorList>
            <consortium name="RefSeq"/>
        </authorList>
    </citation>
    <scope>IDENTIFICATION</scope>
    <source>
        <tissue evidence="13">Seedling</tissue>
    </source>
</reference>